<accession>A0A0E3H5Q3</accession>
<dbReference type="KEGG" id="cuz:Cul05146_0730"/>
<dbReference type="RefSeq" id="WP_013911060.1">
    <property type="nucleotide sequence ID" value="NZ_CP021417.2"/>
</dbReference>
<name>A0A0E3H5Q3_9CORY</name>
<dbReference type="OMA" id="EGIAYTE"/>
<dbReference type="GeneID" id="75007420"/>
<dbReference type="KEGG" id="cuq:Cul210931_0678"/>
<dbReference type="PROSITE" id="PS51354">
    <property type="entry name" value="GLUTAREDOXIN_2"/>
    <property type="match status" value="1"/>
</dbReference>
<dbReference type="KEGG" id="csil:CBE74_03950"/>
<evidence type="ECO:0000259" key="2">
    <source>
        <dbReference type="Pfam" id="PF00462"/>
    </source>
</evidence>
<dbReference type="KEGG" id="cuj:CUL131002_0687c"/>
<dbReference type="EMBL" id="CP021417">
    <property type="protein sequence ID" value="ARU45789.1"/>
    <property type="molecule type" value="Genomic_DNA"/>
</dbReference>
<gene>
    <name evidence="3" type="ORF">CBE74_03950</name>
</gene>
<dbReference type="SUPFAM" id="SSF52833">
    <property type="entry name" value="Thioredoxin-like"/>
    <property type="match status" value="1"/>
</dbReference>
<reference evidence="3 4" key="4">
    <citation type="journal article" date="2020" name="PLoS ONE">
        <title>Taxonomic classification of strain PO100/5 shows a broader geographic distribution and genetic markers of the recently described Corynebacterium silvaticum.</title>
        <authorList>
            <person name="Viana M.V.C."/>
            <person name="Profeta R."/>
            <person name="da Silva A.L."/>
            <person name="Hurtado R."/>
            <person name="Cerqueira J.C."/>
            <person name="Ribeiro B.F.S."/>
            <person name="Almeida M.O."/>
            <person name="Morais-Rodrigues F."/>
            <person name="Soares S.C."/>
            <person name="Oliveira M."/>
            <person name="Tavares L."/>
            <person name="Figueiredo H."/>
            <person name="Wattam A.R."/>
            <person name="Barh D."/>
            <person name="Ghosh P."/>
            <person name="Silva A."/>
            <person name="Azevedo V."/>
        </authorList>
    </citation>
    <scope>NUCLEOTIDE SEQUENCE [LARGE SCALE GENOMIC DNA]</scope>
    <source>
        <strain evidence="3 4">PO100/5</strain>
    </source>
</reference>
<dbReference type="Proteomes" id="UP000195652">
    <property type="component" value="Chromosome"/>
</dbReference>
<dbReference type="InterPro" id="IPR002109">
    <property type="entry name" value="Glutaredoxin"/>
</dbReference>
<proteinExistence type="predicted"/>
<feature type="domain" description="Glutaredoxin" evidence="2">
    <location>
        <begin position="5"/>
        <end position="58"/>
    </location>
</feature>
<evidence type="ECO:0000256" key="1">
    <source>
        <dbReference type="SAM" id="MobiDB-lite"/>
    </source>
</evidence>
<organism evidence="3 4">
    <name type="scientific">Corynebacterium silvaticum</name>
    <dbReference type="NCBI Taxonomy" id="2320431"/>
    <lineage>
        <taxon>Bacteria</taxon>
        <taxon>Bacillati</taxon>
        <taxon>Actinomycetota</taxon>
        <taxon>Actinomycetes</taxon>
        <taxon>Mycobacteriales</taxon>
        <taxon>Corynebacteriaceae</taxon>
        <taxon>Corynebacterium</taxon>
    </lineage>
</organism>
<dbReference type="Pfam" id="PF00462">
    <property type="entry name" value="Glutaredoxin"/>
    <property type="match status" value="1"/>
</dbReference>
<dbReference type="InterPro" id="IPR036249">
    <property type="entry name" value="Thioredoxin-like_sf"/>
</dbReference>
<dbReference type="CDD" id="cd02976">
    <property type="entry name" value="NrdH"/>
    <property type="match status" value="1"/>
</dbReference>
<reference evidence="3 4" key="1">
    <citation type="journal article" date="2014" name="BMC Vet. Res.">
        <title>First report of Corynebacterium pseudotuberculosis from caseous lymphadenitis lesions in Black Alentejano pig (Sus scrofa domesticus).</title>
        <authorList>
            <person name="Oliveira M."/>
            <person name="Barroco C."/>
            <person name="Mottola C."/>
            <person name="Santos R."/>
            <person name="Lemsaddek A."/>
            <person name="Tavares L."/>
            <person name="Semedo-Lemsaddek T."/>
        </authorList>
    </citation>
    <scope>NUCLEOTIDE SEQUENCE [LARGE SCALE GENOMIC DNA]</scope>
    <source>
        <strain evidence="3 4">PO100/5</strain>
    </source>
</reference>
<reference evidence="3 4" key="2">
    <citation type="journal article" date="2020" name="Antonie Van Leeuwenhoek">
        <title>Phylogenomic characterisation of a novel corynebacterial species pathogenic to animals.</title>
        <authorList>
            <person name="Moller J."/>
            <person name="Musella L."/>
            <person name="Melnikov V."/>
            <person name="Geissdorfer W."/>
            <person name="Burkovski A."/>
            <person name="Sangal V."/>
        </authorList>
    </citation>
    <scope>NUCLEOTIDE SEQUENCE [LARGE SCALE GENOMIC DNA]</scope>
    <source>
        <strain evidence="3 4">PO100/5</strain>
    </source>
</reference>
<feature type="compositionally biased region" description="Basic and acidic residues" evidence="1">
    <location>
        <begin position="73"/>
        <end position="83"/>
    </location>
</feature>
<evidence type="ECO:0000313" key="4">
    <source>
        <dbReference type="Proteomes" id="UP000195652"/>
    </source>
</evidence>
<dbReference type="OrthoDB" id="8991911at2"/>
<dbReference type="NCBIfam" id="TIGR02200">
    <property type="entry name" value="GlrX_actino"/>
    <property type="match status" value="1"/>
</dbReference>
<dbReference type="KEGG" id="cun:Cul210932_0710"/>
<dbReference type="AlphaFoldDB" id="A0A0E3H5Q3"/>
<keyword evidence="4" id="KW-1185">Reference proteome</keyword>
<feature type="region of interest" description="Disordered" evidence="1">
    <location>
        <begin position="59"/>
        <end position="83"/>
    </location>
</feature>
<dbReference type="STRING" id="65058.Cul210931_0678"/>
<sequence length="83" mass="9238">MKEHVTIYAADWCPFCQRLIGALKRTNTPFTLVDVETDAQASEWVKSVNNGNRIVPTVKYSDGTTATNPPASDVRRKLEELTA</sequence>
<dbReference type="eggNOG" id="COG0695">
    <property type="taxonomic scope" value="Bacteria"/>
</dbReference>
<reference evidence="3 4" key="3">
    <citation type="journal article" date="2020" name="Int. J. Syst. Evol. Microbiol.">
        <title>Corynebacterium silvaticum sp. nov., a unique group of NTTB corynebacteria in wild boar and roe deer.</title>
        <authorList>
            <person name="Dangel A."/>
            <person name="Berger A."/>
            <person name="Rau J."/>
            <person name="Eisenberg T."/>
            <person name="Kampfer P."/>
            <person name="Margos G."/>
            <person name="Contzen M."/>
            <person name="Busse H.J."/>
            <person name="Konrad R."/>
            <person name="Peters M."/>
            <person name="Sting R."/>
            <person name="Sing A."/>
        </authorList>
    </citation>
    <scope>NUCLEOTIDE SEQUENCE [LARGE SCALE GENOMIC DNA]</scope>
    <source>
        <strain evidence="3 4">PO100/5</strain>
    </source>
</reference>
<evidence type="ECO:0000313" key="3">
    <source>
        <dbReference type="EMBL" id="ARU45789.1"/>
    </source>
</evidence>
<dbReference type="Gene3D" id="3.40.30.10">
    <property type="entry name" value="Glutaredoxin"/>
    <property type="match status" value="1"/>
</dbReference>
<dbReference type="InterPro" id="IPR011915">
    <property type="entry name" value="GlrX_actino"/>
</dbReference>
<protein>
    <submittedName>
        <fullName evidence="3">Mycoredoxin</fullName>
    </submittedName>
</protein>